<protein>
    <submittedName>
        <fullName evidence="1">Uncharacterized protein</fullName>
    </submittedName>
</protein>
<comment type="caution">
    <text evidence="1">The sequence shown here is derived from an EMBL/GenBank/DDBJ whole genome shotgun (WGS) entry which is preliminary data.</text>
</comment>
<accession>A0A918BBB8</accession>
<name>A0A918BBB8_9ACTN</name>
<organism evidence="1 2">
    <name type="scientific">Streptomyces ruber</name>
    <dbReference type="NCBI Taxonomy" id="83378"/>
    <lineage>
        <taxon>Bacteria</taxon>
        <taxon>Bacillati</taxon>
        <taxon>Actinomycetota</taxon>
        <taxon>Actinomycetes</taxon>
        <taxon>Kitasatosporales</taxon>
        <taxon>Streptomycetaceae</taxon>
        <taxon>Streptomyces</taxon>
    </lineage>
</organism>
<dbReference type="Proteomes" id="UP000620156">
    <property type="component" value="Unassembled WGS sequence"/>
</dbReference>
<keyword evidence="2" id="KW-1185">Reference proteome</keyword>
<evidence type="ECO:0000313" key="1">
    <source>
        <dbReference type="EMBL" id="GGQ56614.1"/>
    </source>
</evidence>
<dbReference type="AlphaFoldDB" id="A0A918BBB8"/>
<proteinExistence type="predicted"/>
<sequence>MGVSELTVGKSVWCEADAVRQPAAAHYREPCEPRLHRRTTMAEPLKTLVNGIEVKVPNSIPDIRAALPEERRAEFDRAINDAGVQDIHAVMRHWMLEAVPDPAADALLAKLAADEAERRGVA</sequence>
<reference evidence="1" key="2">
    <citation type="submission" date="2020-09" db="EMBL/GenBank/DDBJ databases">
        <authorList>
            <person name="Sun Q."/>
            <person name="Ohkuma M."/>
        </authorList>
    </citation>
    <scope>NUCLEOTIDE SEQUENCE</scope>
    <source>
        <strain evidence="1">JCM 3131</strain>
    </source>
</reference>
<dbReference type="EMBL" id="BMQK01000004">
    <property type="protein sequence ID" value="GGQ56614.1"/>
    <property type="molecule type" value="Genomic_DNA"/>
</dbReference>
<gene>
    <name evidence="1" type="ORF">GCM10010145_28340</name>
</gene>
<evidence type="ECO:0000313" key="2">
    <source>
        <dbReference type="Proteomes" id="UP000620156"/>
    </source>
</evidence>
<reference evidence="1" key="1">
    <citation type="journal article" date="2014" name="Int. J. Syst. Evol. Microbiol.">
        <title>Complete genome sequence of Corynebacterium casei LMG S-19264T (=DSM 44701T), isolated from a smear-ripened cheese.</title>
        <authorList>
            <consortium name="US DOE Joint Genome Institute (JGI-PGF)"/>
            <person name="Walter F."/>
            <person name="Albersmeier A."/>
            <person name="Kalinowski J."/>
            <person name="Ruckert C."/>
        </authorList>
    </citation>
    <scope>NUCLEOTIDE SEQUENCE</scope>
    <source>
        <strain evidence="1">JCM 3131</strain>
    </source>
</reference>